<dbReference type="AlphaFoldDB" id="A0A379A989"/>
<proteinExistence type="predicted"/>
<keyword evidence="1" id="KW-0812">Transmembrane</keyword>
<evidence type="ECO:0000313" key="2">
    <source>
        <dbReference type="EMBL" id="SUB14198.1"/>
    </source>
</evidence>
<feature type="transmembrane region" description="Helical" evidence="1">
    <location>
        <begin position="12"/>
        <end position="29"/>
    </location>
</feature>
<reference evidence="2 3" key="1">
    <citation type="submission" date="2018-06" db="EMBL/GenBank/DDBJ databases">
        <authorList>
            <consortium name="Pathogen Informatics"/>
            <person name="Doyle S."/>
        </authorList>
    </citation>
    <scope>NUCLEOTIDE SEQUENCE [LARGE SCALE GENOMIC DNA]</scope>
    <source>
        <strain evidence="2 3">NCTC9381</strain>
    </source>
</reference>
<name>A0A379A989_ENTAG</name>
<keyword evidence="1" id="KW-1133">Transmembrane helix</keyword>
<dbReference type="EMBL" id="UGSO01000001">
    <property type="protein sequence ID" value="SUB14198.1"/>
    <property type="molecule type" value="Genomic_DNA"/>
</dbReference>
<evidence type="ECO:0000313" key="3">
    <source>
        <dbReference type="Proteomes" id="UP000254640"/>
    </source>
</evidence>
<dbReference type="Proteomes" id="UP000254640">
    <property type="component" value="Unassembled WGS sequence"/>
</dbReference>
<organism evidence="2 3">
    <name type="scientific">Enterobacter agglomerans</name>
    <name type="common">Erwinia herbicola</name>
    <name type="synonym">Pantoea agglomerans</name>
    <dbReference type="NCBI Taxonomy" id="549"/>
    <lineage>
        <taxon>Bacteria</taxon>
        <taxon>Pseudomonadati</taxon>
        <taxon>Pseudomonadota</taxon>
        <taxon>Gammaproteobacteria</taxon>
        <taxon>Enterobacterales</taxon>
        <taxon>Erwiniaceae</taxon>
        <taxon>Pantoea</taxon>
        <taxon>Pantoea agglomerans group</taxon>
    </lineage>
</organism>
<gene>
    <name evidence="2" type="ORF">NCTC9381_00030</name>
</gene>
<keyword evidence="1" id="KW-0472">Membrane</keyword>
<sequence>MKKQTIAPKRWWFIMPIVFITYSLAYLDSCKF</sequence>
<accession>A0A379A989</accession>
<protein>
    <submittedName>
        <fullName evidence="2">Uncharacterized protein</fullName>
    </submittedName>
</protein>
<evidence type="ECO:0000256" key="1">
    <source>
        <dbReference type="SAM" id="Phobius"/>
    </source>
</evidence>
<keyword evidence="3" id="KW-1185">Reference proteome</keyword>